<dbReference type="Pfam" id="PF00356">
    <property type="entry name" value="LacI"/>
    <property type="match status" value="1"/>
</dbReference>
<dbReference type="InterPro" id="IPR000843">
    <property type="entry name" value="HTH_LacI"/>
</dbReference>
<evidence type="ECO:0000256" key="2">
    <source>
        <dbReference type="ARBA" id="ARBA00023125"/>
    </source>
</evidence>
<dbReference type="SUPFAM" id="SSF47413">
    <property type="entry name" value="lambda repressor-like DNA-binding domains"/>
    <property type="match status" value="1"/>
</dbReference>
<dbReference type="RefSeq" id="WP_084188586.1">
    <property type="nucleotide sequence ID" value="NZ_APNK01000006.1"/>
</dbReference>
<dbReference type="InterPro" id="IPR010982">
    <property type="entry name" value="Lambda_DNA-bd_dom_sf"/>
</dbReference>
<dbReference type="AlphaFoldDB" id="A0A084IN70"/>
<dbReference type="PANTHER" id="PTHR30146">
    <property type="entry name" value="LACI-RELATED TRANSCRIPTIONAL REPRESSOR"/>
    <property type="match status" value="1"/>
</dbReference>
<dbReference type="InterPro" id="IPR046335">
    <property type="entry name" value="LacI/GalR-like_sensor"/>
</dbReference>
<keyword evidence="2" id="KW-0238">DNA-binding</keyword>
<keyword evidence="3" id="KW-0804">Transcription</keyword>
<dbReference type="Pfam" id="PF13377">
    <property type="entry name" value="Peripla_BP_3"/>
    <property type="match status" value="1"/>
</dbReference>
<dbReference type="InterPro" id="IPR028082">
    <property type="entry name" value="Peripla_BP_I"/>
</dbReference>
<dbReference type="Gene3D" id="3.40.50.2300">
    <property type="match status" value="2"/>
</dbReference>
<accession>A0A084IN70</accession>
<dbReference type="GO" id="GO:0000976">
    <property type="term" value="F:transcription cis-regulatory region binding"/>
    <property type="evidence" value="ECO:0007669"/>
    <property type="project" value="TreeGrafter"/>
</dbReference>
<dbReference type="SUPFAM" id="SSF53822">
    <property type="entry name" value="Periplasmic binding protein-like I"/>
    <property type="match status" value="1"/>
</dbReference>
<reference evidence="5 6" key="1">
    <citation type="submission" date="2013-03" db="EMBL/GenBank/DDBJ databases">
        <title>Salinisphaera hydrothermalis C41B8 Genome Sequencing.</title>
        <authorList>
            <person name="Li C."/>
            <person name="Lai Q."/>
            <person name="Shao Z."/>
        </authorList>
    </citation>
    <scope>NUCLEOTIDE SEQUENCE [LARGE SCALE GENOMIC DNA]</scope>
    <source>
        <strain evidence="5 6">C41B8</strain>
    </source>
</reference>
<name>A0A084IN70_SALHC</name>
<evidence type="ECO:0000256" key="1">
    <source>
        <dbReference type="ARBA" id="ARBA00023015"/>
    </source>
</evidence>
<evidence type="ECO:0000259" key="4">
    <source>
        <dbReference type="PROSITE" id="PS50932"/>
    </source>
</evidence>
<evidence type="ECO:0000313" key="5">
    <source>
        <dbReference type="EMBL" id="KEZ78154.1"/>
    </source>
</evidence>
<keyword evidence="1" id="KW-0805">Transcription regulation</keyword>
<dbReference type="PANTHER" id="PTHR30146:SF109">
    <property type="entry name" value="HTH-TYPE TRANSCRIPTIONAL REGULATOR GALS"/>
    <property type="match status" value="1"/>
</dbReference>
<dbReference type="GO" id="GO:0003700">
    <property type="term" value="F:DNA-binding transcription factor activity"/>
    <property type="evidence" value="ECO:0007669"/>
    <property type="project" value="TreeGrafter"/>
</dbReference>
<protein>
    <submittedName>
        <fullName evidence="5">LacI family transcriptional regulator</fullName>
    </submittedName>
</protein>
<feature type="domain" description="HTH lacI-type" evidence="4">
    <location>
        <begin position="17"/>
        <end position="71"/>
    </location>
</feature>
<dbReference type="EMBL" id="APNK01000006">
    <property type="protein sequence ID" value="KEZ78154.1"/>
    <property type="molecule type" value="Genomic_DNA"/>
</dbReference>
<dbReference type="STRING" id="1304275.C41B8_06202"/>
<gene>
    <name evidence="5" type="ORF">C41B8_06202</name>
</gene>
<dbReference type="eggNOG" id="COG1609">
    <property type="taxonomic scope" value="Bacteria"/>
</dbReference>
<dbReference type="CDD" id="cd06267">
    <property type="entry name" value="PBP1_LacI_sugar_binding-like"/>
    <property type="match status" value="1"/>
</dbReference>
<dbReference type="PROSITE" id="PS00356">
    <property type="entry name" value="HTH_LACI_1"/>
    <property type="match status" value="1"/>
</dbReference>
<dbReference type="SMART" id="SM00354">
    <property type="entry name" value="HTH_LACI"/>
    <property type="match status" value="1"/>
</dbReference>
<dbReference type="Proteomes" id="UP000028302">
    <property type="component" value="Unassembled WGS sequence"/>
</dbReference>
<dbReference type="CDD" id="cd01392">
    <property type="entry name" value="HTH_LacI"/>
    <property type="match status" value="1"/>
</dbReference>
<dbReference type="PATRIC" id="fig|1304275.5.peg.1266"/>
<proteinExistence type="predicted"/>
<evidence type="ECO:0000256" key="3">
    <source>
        <dbReference type="ARBA" id="ARBA00023163"/>
    </source>
</evidence>
<dbReference type="PROSITE" id="PS50932">
    <property type="entry name" value="HTH_LACI_2"/>
    <property type="match status" value="1"/>
</dbReference>
<evidence type="ECO:0000313" key="6">
    <source>
        <dbReference type="Proteomes" id="UP000028302"/>
    </source>
</evidence>
<sequence>MAISYRPLDLGELMTRVTLRDVAAQAEVSVRTVSNVVNDFPHVAPATRRRVQAAISELGYRPNIAARQLRQGQRLTISLVLPEIDSPYFAEIAAHFVRAAEQRDWTVHIEQTDGELARERAMLNGTHGPGADGIVFSPWSLAANEIQRGPSAPPVVMLGERPGTGLVDRVAVDSVAAARQATAHLLAGGRTRIAAIGLQPHLSNETGRLRTQGYREALAAAGLTPDPALEMPVERLHRPDGARAMRHLLDRGADIDGVFCFTDQLALGAMHTLAAAGRSVPDDVAVIGFDDIEAGRYSVPTLSTVAPDKPRLVELVLDCLADRLADHTLPARERCVPHRLEIRQSSHP</sequence>
<comment type="caution">
    <text evidence="5">The sequence shown here is derived from an EMBL/GenBank/DDBJ whole genome shotgun (WGS) entry which is preliminary data.</text>
</comment>
<organism evidence="5 6">
    <name type="scientific">Salinisphaera hydrothermalis (strain C41B8)</name>
    <dbReference type="NCBI Taxonomy" id="1304275"/>
    <lineage>
        <taxon>Bacteria</taxon>
        <taxon>Pseudomonadati</taxon>
        <taxon>Pseudomonadota</taxon>
        <taxon>Gammaproteobacteria</taxon>
        <taxon>Salinisphaerales</taxon>
        <taxon>Salinisphaeraceae</taxon>
        <taxon>Salinisphaera</taxon>
    </lineage>
</organism>
<keyword evidence="6" id="KW-1185">Reference proteome</keyword>
<dbReference type="Gene3D" id="1.10.260.40">
    <property type="entry name" value="lambda repressor-like DNA-binding domains"/>
    <property type="match status" value="1"/>
</dbReference>